<feature type="region of interest" description="Disordered" evidence="1">
    <location>
        <begin position="33"/>
        <end position="64"/>
    </location>
</feature>
<proteinExistence type="predicted"/>
<protein>
    <submittedName>
        <fullName evidence="2">Uncharacterized protein</fullName>
    </submittedName>
</protein>
<accession>A0A550CUE2</accession>
<dbReference type="EMBL" id="VDMD01000002">
    <property type="protein sequence ID" value="TRM68407.1"/>
    <property type="molecule type" value="Genomic_DNA"/>
</dbReference>
<evidence type="ECO:0000313" key="3">
    <source>
        <dbReference type="Proteomes" id="UP000320762"/>
    </source>
</evidence>
<dbReference type="AlphaFoldDB" id="A0A550CUE2"/>
<feature type="compositionally biased region" description="Polar residues" evidence="1">
    <location>
        <begin position="34"/>
        <end position="49"/>
    </location>
</feature>
<name>A0A550CUE2_9AGAR</name>
<evidence type="ECO:0000256" key="1">
    <source>
        <dbReference type="SAM" id="MobiDB-lite"/>
    </source>
</evidence>
<evidence type="ECO:0000313" key="2">
    <source>
        <dbReference type="EMBL" id="TRM68407.1"/>
    </source>
</evidence>
<gene>
    <name evidence="2" type="ORF">BD626DRAFT_115759</name>
</gene>
<comment type="caution">
    <text evidence="2">The sequence shown here is derived from an EMBL/GenBank/DDBJ whole genome shotgun (WGS) entry which is preliminary data.</text>
</comment>
<sequence length="192" mass="21266">MGFTFPSASPRPTFGALSLRAPSELRTPVDNLVPSMSSLAEPPKSSTHSTAREEMPSPLHARVSGGGPWTCTGIGTDLDVFTRRSLRGCGARRAGERGRRCSLYARLVRTSTAHTWTRIGRSLYLSVRVVIHFIDLCDTWVVQFGQINARRWKRPCAMRMLPCLGSSRRGVGLRRGGDRWKTANIAIVLDDR</sequence>
<reference evidence="2 3" key="1">
    <citation type="journal article" date="2019" name="New Phytol.">
        <title>Comparative genomics reveals unique wood-decay strategies and fruiting body development in the Schizophyllaceae.</title>
        <authorList>
            <person name="Almasi E."/>
            <person name="Sahu N."/>
            <person name="Krizsan K."/>
            <person name="Balint B."/>
            <person name="Kovacs G.M."/>
            <person name="Kiss B."/>
            <person name="Cseklye J."/>
            <person name="Drula E."/>
            <person name="Henrissat B."/>
            <person name="Nagy I."/>
            <person name="Chovatia M."/>
            <person name="Adam C."/>
            <person name="LaButti K."/>
            <person name="Lipzen A."/>
            <person name="Riley R."/>
            <person name="Grigoriev I.V."/>
            <person name="Nagy L.G."/>
        </authorList>
    </citation>
    <scope>NUCLEOTIDE SEQUENCE [LARGE SCALE GENOMIC DNA]</scope>
    <source>
        <strain evidence="2 3">NL-1724</strain>
    </source>
</reference>
<dbReference type="Proteomes" id="UP000320762">
    <property type="component" value="Unassembled WGS sequence"/>
</dbReference>
<keyword evidence="3" id="KW-1185">Reference proteome</keyword>
<organism evidence="2 3">
    <name type="scientific">Schizophyllum amplum</name>
    <dbReference type="NCBI Taxonomy" id="97359"/>
    <lineage>
        <taxon>Eukaryota</taxon>
        <taxon>Fungi</taxon>
        <taxon>Dikarya</taxon>
        <taxon>Basidiomycota</taxon>
        <taxon>Agaricomycotina</taxon>
        <taxon>Agaricomycetes</taxon>
        <taxon>Agaricomycetidae</taxon>
        <taxon>Agaricales</taxon>
        <taxon>Schizophyllaceae</taxon>
        <taxon>Schizophyllum</taxon>
    </lineage>
</organism>